<reference evidence="6 7" key="1">
    <citation type="submission" date="2012-08" db="EMBL/GenBank/DDBJ databases">
        <title>Oryza genome evolution.</title>
        <authorList>
            <person name="Wing R.A."/>
        </authorList>
    </citation>
    <scope>NUCLEOTIDE SEQUENCE</scope>
</reference>
<organism evidence="6 7">
    <name type="scientific">Leersia perrieri</name>
    <dbReference type="NCBI Taxonomy" id="77586"/>
    <lineage>
        <taxon>Eukaryota</taxon>
        <taxon>Viridiplantae</taxon>
        <taxon>Streptophyta</taxon>
        <taxon>Embryophyta</taxon>
        <taxon>Tracheophyta</taxon>
        <taxon>Spermatophyta</taxon>
        <taxon>Magnoliopsida</taxon>
        <taxon>Liliopsida</taxon>
        <taxon>Poales</taxon>
        <taxon>Poaceae</taxon>
        <taxon>BOP clade</taxon>
        <taxon>Oryzoideae</taxon>
        <taxon>Oryzeae</taxon>
        <taxon>Oryzinae</taxon>
        <taxon>Leersia</taxon>
    </lineage>
</organism>
<dbReference type="Gramene" id="LPERR10G06800.1">
    <property type="protein sequence ID" value="LPERR10G06800.1"/>
    <property type="gene ID" value="LPERR10G06800"/>
</dbReference>
<accession>A0A0D9XJJ2</accession>
<dbReference type="EnsemblPlants" id="LPERR10G06800.1">
    <property type="protein sequence ID" value="LPERR10G06800.1"/>
    <property type="gene ID" value="LPERR10G06800"/>
</dbReference>
<feature type="domain" description="Protein HGH1 N-terminal" evidence="4">
    <location>
        <begin position="107"/>
        <end position="277"/>
    </location>
</feature>
<dbReference type="SUPFAM" id="SSF48371">
    <property type="entry name" value="ARM repeat"/>
    <property type="match status" value="1"/>
</dbReference>
<dbReference type="Proteomes" id="UP000032180">
    <property type="component" value="Chromosome 10"/>
</dbReference>
<evidence type="ECO:0000313" key="6">
    <source>
        <dbReference type="EnsemblPlants" id="LPERR10G06800.1"/>
    </source>
</evidence>
<reference evidence="7" key="2">
    <citation type="submission" date="2013-12" db="EMBL/GenBank/DDBJ databases">
        <authorList>
            <person name="Yu Y."/>
            <person name="Lee S."/>
            <person name="de Baynast K."/>
            <person name="Wissotski M."/>
            <person name="Liu L."/>
            <person name="Talag J."/>
            <person name="Goicoechea J."/>
            <person name="Angelova A."/>
            <person name="Jetty R."/>
            <person name="Kudrna D."/>
            <person name="Golser W."/>
            <person name="Rivera L."/>
            <person name="Zhang J."/>
            <person name="Wing R."/>
        </authorList>
    </citation>
    <scope>NUCLEOTIDE SEQUENCE</scope>
</reference>
<dbReference type="HOGENOM" id="CLU_037769_0_0_1"/>
<keyword evidence="7" id="KW-1185">Reference proteome</keyword>
<dbReference type="InterPro" id="IPR000225">
    <property type="entry name" value="Armadillo"/>
</dbReference>
<dbReference type="PANTHER" id="PTHR13387:SF9">
    <property type="entry name" value="PROTEIN HGH1 HOMOLOG"/>
    <property type="match status" value="1"/>
</dbReference>
<feature type="repeat" description="ARM" evidence="3">
    <location>
        <begin position="46"/>
        <end position="90"/>
    </location>
</feature>
<dbReference type="Pfam" id="PF04064">
    <property type="entry name" value="DUF384"/>
    <property type="match status" value="1"/>
</dbReference>
<name>A0A0D9XJJ2_9ORYZ</name>
<dbReference type="STRING" id="77586.A0A0D9XJJ2"/>
<dbReference type="PROSITE" id="PS50176">
    <property type="entry name" value="ARM_REPEAT"/>
    <property type="match status" value="1"/>
</dbReference>
<dbReference type="InterPro" id="IPR016024">
    <property type="entry name" value="ARM-type_fold"/>
</dbReference>
<dbReference type="InterPro" id="IPR007205">
    <property type="entry name" value="Protein_HGH1_N"/>
</dbReference>
<protein>
    <recommendedName>
        <fullName evidence="2">Protein HGH1 homolog</fullName>
    </recommendedName>
</protein>
<dbReference type="eggNOG" id="KOG2973">
    <property type="taxonomic scope" value="Eukaryota"/>
</dbReference>
<dbReference type="Gene3D" id="1.25.10.10">
    <property type="entry name" value="Leucine-rich Repeat Variant"/>
    <property type="match status" value="1"/>
</dbReference>
<dbReference type="InterPro" id="IPR039717">
    <property type="entry name" value="Hgh1"/>
</dbReference>
<dbReference type="InterPro" id="IPR011989">
    <property type="entry name" value="ARM-like"/>
</dbReference>
<feature type="domain" description="Protein HGH1 C-terminal" evidence="5">
    <location>
        <begin position="282"/>
        <end position="335"/>
    </location>
</feature>
<evidence type="ECO:0000256" key="1">
    <source>
        <dbReference type="ARBA" id="ARBA00006712"/>
    </source>
</evidence>
<dbReference type="InterPro" id="IPR007206">
    <property type="entry name" value="Protein_HGH1_C"/>
</dbReference>
<evidence type="ECO:0000259" key="4">
    <source>
        <dbReference type="Pfam" id="PF04063"/>
    </source>
</evidence>
<dbReference type="PANTHER" id="PTHR13387">
    <property type="entry name" value="PROTEIN HGH1 HOMOLOG"/>
    <property type="match status" value="1"/>
</dbReference>
<sequence>MADELDELLGFLSSPQPNVRGAAADIVRGLTGDADGLRSLAARADRALPALLRLLASSSSSSAAGEAAADSLVNLSQDGELSARLVSLGAVVAAMDVMGRRAGEQPGLARSLVMLLTNLTQVESGVAALLQVGDEKMQGLYVAKLVRSFCRSSSDSEDEDTFEHVASILVNISKVEAGRRILMEPKRGLLKQIIRQSDSVNQLRKKGVVGTIRNCCFEADTQITNLLSLSEYLWPALLLPVAGKKIYGEDDRSKMPPELANALSHEREAVENSEIRQQALEAIYMIVLQDEGRRAFWSVNGPRILQVGYEDEEDSKVMEAYELIGSLLVGKGEEQDQEQEQGGQKP</sequence>
<reference evidence="6" key="3">
    <citation type="submission" date="2015-04" db="UniProtKB">
        <authorList>
            <consortium name="EnsemblPlants"/>
        </authorList>
    </citation>
    <scope>IDENTIFICATION</scope>
</reference>
<evidence type="ECO:0000259" key="5">
    <source>
        <dbReference type="Pfam" id="PF04064"/>
    </source>
</evidence>
<dbReference type="AlphaFoldDB" id="A0A0D9XJJ2"/>
<comment type="similarity">
    <text evidence="1">Belongs to the HGH1 family.</text>
</comment>
<evidence type="ECO:0000313" key="7">
    <source>
        <dbReference type="Proteomes" id="UP000032180"/>
    </source>
</evidence>
<proteinExistence type="inferred from homology"/>
<evidence type="ECO:0000256" key="3">
    <source>
        <dbReference type="PROSITE-ProRule" id="PRU00259"/>
    </source>
</evidence>
<dbReference type="Pfam" id="PF04063">
    <property type="entry name" value="DUF383"/>
    <property type="match status" value="1"/>
</dbReference>
<evidence type="ECO:0000256" key="2">
    <source>
        <dbReference type="ARBA" id="ARBA00014076"/>
    </source>
</evidence>